<protein>
    <recommendedName>
        <fullName evidence="2">Large ribosomal subunit protein bL12 C-terminal domain-containing protein</fullName>
    </recommendedName>
</protein>
<dbReference type="InterPro" id="IPR014719">
    <property type="entry name" value="Ribosomal_bL12_C/ClpS-like"/>
</dbReference>
<dbReference type="Gene3D" id="3.30.1390.10">
    <property type="match status" value="1"/>
</dbReference>
<keyword evidence="1" id="KW-0472">Membrane</keyword>
<dbReference type="Proteomes" id="UP000286746">
    <property type="component" value="Unassembled WGS sequence"/>
</dbReference>
<gene>
    <name evidence="3" type="ORF">GKJPGBOP_05235</name>
</gene>
<reference evidence="3 4" key="1">
    <citation type="submission" date="2018-11" db="EMBL/GenBank/DDBJ databases">
        <title>Whole genome sequence of Streptomyces paromomycinus NBRC 15454(T).</title>
        <authorList>
            <person name="Komaki H."/>
            <person name="Tamura T."/>
        </authorList>
    </citation>
    <scope>NUCLEOTIDE SEQUENCE [LARGE SCALE GENOMIC DNA]</scope>
    <source>
        <strain evidence="3 4">NBRC 15454</strain>
    </source>
</reference>
<comment type="caution">
    <text evidence="3">The sequence shown here is derived from an EMBL/GenBank/DDBJ whole genome shotgun (WGS) entry which is preliminary data.</text>
</comment>
<keyword evidence="1" id="KW-1133">Transmembrane helix</keyword>
<evidence type="ECO:0000313" key="3">
    <source>
        <dbReference type="EMBL" id="GCD45505.1"/>
    </source>
</evidence>
<dbReference type="RefSeq" id="WP_125056067.1">
    <property type="nucleotide sequence ID" value="NZ_BHZD01000001.1"/>
</dbReference>
<evidence type="ECO:0000259" key="2">
    <source>
        <dbReference type="Pfam" id="PF00542"/>
    </source>
</evidence>
<sequence length="97" mass="10841">MNSDLWTIIGAAAVVIVVLASTMDARHKTLERRLRHMDRKLNLVMEHLGIEEPGPEGMAEIDALLHKGKKVEAIKRYRELTGAGLVEAKEAVERREG</sequence>
<dbReference type="InterPro" id="IPR013823">
    <property type="entry name" value="Ribosomal_bL12_C"/>
</dbReference>
<accession>A0A401W8B0</accession>
<proteinExistence type="predicted"/>
<evidence type="ECO:0000313" key="4">
    <source>
        <dbReference type="Proteomes" id="UP000286746"/>
    </source>
</evidence>
<organism evidence="3 4">
    <name type="scientific">Streptomyces paromomycinus</name>
    <name type="common">Streptomyces rimosus subsp. paromomycinus</name>
    <dbReference type="NCBI Taxonomy" id="92743"/>
    <lineage>
        <taxon>Bacteria</taxon>
        <taxon>Bacillati</taxon>
        <taxon>Actinomycetota</taxon>
        <taxon>Actinomycetes</taxon>
        <taxon>Kitasatosporales</taxon>
        <taxon>Streptomycetaceae</taxon>
        <taxon>Streptomyces</taxon>
    </lineage>
</organism>
<keyword evidence="4" id="KW-1185">Reference proteome</keyword>
<keyword evidence="1" id="KW-0812">Transmembrane</keyword>
<dbReference type="EMBL" id="BHZD01000001">
    <property type="protein sequence ID" value="GCD45505.1"/>
    <property type="molecule type" value="Genomic_DNA"/>
</dbReference>
<evidence type="ECO:0000256" key="1">
    <source>
        <dbReference type="SAM" id="Phobius"/>
    </source>
</evidence>
<dbReference type="GO" id="GO:0003735">
    <property type="term" value="F:structural constituent of ribosome"/>
    <property type="evidence" value="ECO:0007669"/>
    <property type="project" value="InterPro"/>
</dbReference>
<dbReference type="Pfam" id="PF00542">
    <property type="entry name" value="Ribosomal_L12"/>
    <property type="match status" value="1"/>
</dbReference>
<name>A0A401W8B0_STREY</name>
<feature type="domain" description="Large ribosomal subunit protein bL12 C-terminal" evidence="2">
    <location>
        <begin position="68"/>
        <end position="94"/>
    </location>
</feature>
<feature type="transmembrane region" description="Helical" evidence="1">
    <location>
        <begin position="6"/>
        <end position="25"/>
    </location>
</feature>
<dbReference type="AlphaFoldDB" id="A0A401W8B0"/>
<dbReference type="GO" id="GO:0006412">
    <property type="term" value="P:translation"/>
    <property type="evidence" value="ECO:0007669"/>
    <property type="project" value="InterPro"/>
</dbReference>
<dbReference type="SUPFAM" id="SSF54736">
    <property type="entry name" value="ClpS-like"/>
    <property type="match status" value="1"/>
</dbReference>